<protein>
    <submittedName>
        <fullName evidence="1">Uncharacterized protein</fullName>
    </submittedName>
</protein>
<sequence>MALGYTALLEVLDGDAVTTLRIAAAMWPSHRLFGVAGPGSAVVHG</sequence>
<dbReference type="RefSeq" id="WP_357406351.1">
    <property type="nucleotide sequence ID" value="NZ_JBEYCD010000008.1"/>
</dbReference>
<name>A0ABW7WXV7_9NOCA</name>
<organism evidence="1 2">
    <name type="scientific">Nocardia xishanensis</name>
    <dbReference type="NCBI Taxonomy" id="238964"/>
    <lineage>
        <taxon>Bacteria</taxon>
        <taxon>Bacillati</taxon>
        <taxon>Actinomycetota</taxon>
        <taxon>Actinomycetes</taxon>
        <taxon>Mycobacteriales</taxon>
        <taxon>Nocardiaceae</taxon>
        <taxon>Nocardia</taxon>
    </lineage>
</organism>
<reference evidence="1 2" key="1">
    <citation type="submission" date="2024-10" db="EMBL/GenBank/DDBJ databases">
        <title>The Natural Products Discovery Center: Release of the First 8490 Sequenced Strains for Exploring Actinobacteria Biosynthetic Diversity.</title>
        <authorList>
            <person name="Kalkreuter E."/>
            <person name="Kautsar S.A."/>
            <person name="Yang D."/>
            <person name="Bader C.D."/>
            <person name="Teijaro C.N."/>
            <person name="Fluegel L."/>
            <person name="Davis C.M."/>
            <person name="Simpson J.R."/>
            <person name="Lauterbach L."/>
            <person name="Steele A.D."/>
            <person name="Gui C."/>
            <person name="Meng S."/>
            <person name="Li G."/>
            <person name="Viehrig K."/>
            <person name="Ye F."/>
            <person name="Su P."/>
            <person name="Kiefer A.F."/>
            <person name="Nichols A."/>
            <person name="Cepeda A.J."/>
            <person name="Yan W."/>
            <person name="Fan B."/>
            <person name="Jiang Y."/>
            <person name="Adhikari A."/>
            <person name="Zheng C.-J."/>
            <person name="Schuster L."/>
            <person name="Cowan T.M."/>
            <person name="Smanski M.J."/>
            <person name="Chevrette M.G."/>
            <person name="De Carvalho L.P.S."/>
            <person name="Shen B."/>
        </authorList>
    </citation>
    <scope>NUCLEOTIDE SEQUENCE [LARGE SCALE GENOMIC DNA]</scope>
    <source>
        <strain evidence="1 2">NPDC019275</strain>
    </source>
</reference>
<evidence type="ECO:0000313" key="1">
    <source>
        <dbReference type="EMBL" id="MFI2473667.1"/>
    </source>
</evidence>
<evidence type="ECO:0000313" key="2">
    <source>
        <dbReference type="Proteomes" id="UP001611415"/>
    </source>
</evidence>
<gene>
    <name evidence="1" type="ORF">ACH49W_09855</name>
</gene>
<proteinExistence type="predicted"/>
<dbReference type="Proteomes" id="UP001611415">
    <property type="component" value="Unassembled WGS sequence"/>
</dbReference>
<accession>A0ABW7WXV7</accession>
<keyword evidence="2" id="KW-1185">Reference proteome</keyword>
<comment type="caution">
    <text evidence="1">The sequence shown here is derived from an EMBL/GenBank/DDBJ whole genome shotgun (WGS) entry which is preliminary data.</text>
</comment>
<dbReference type="EMBL" id="JBIRYO010000005">
    <property type="protein sequence ID" value="MFI2473667.1"/>
    <property type="molecule type" value="Genomic_DNA"/>
</dbReference>